<dbReference type="STRING" id="307486.GCA_000807215_02493"/>
<sequence>MIVLDTHALLWWVSGDARLSTATHQAIERELDRGAIVISSISLWEIAMLIERGRLALSMDLDAWLATVGEIDAVRFFPVDNDIALQSVRLPGDFHEDPADRFIVSTARRLAAPLVTADEKIRTYPHVQTIW</sequence>
<dbReference type="Gene3D" id="3.40.50.1010">
    <property type="entry name" value="5'-nuclease"/>
    <property type="match status" value="1"/>
</dbReference>
<keyword evidence="2" id="KW-0378">Hydrolase</keyword>
<evidence type="ECO:0000313" key="2">
    <source>
        <dbReference type="EMBL" id="TSE29816.1"/>
    </source>
</evidence>
<dbReference type="InterPro" id="IPR041705">
    <property type="entry name" value="PIN_Sll0205"/>
</dbReference>
<dbReference type="PANTHER" id="PTHR36173">
    <property type="entry name" value="RIBONUCLEASE VAPC16-RELATED"/>
    <property type="match status" value="1"/>
</dbReference>
<organism evidence="2 3">
    <name type="scientific">Tepidimonas taiwanensis</name>
    <dbReference type="NCBI Taxonomy" id="307486"/>
    <lineage>
        <taxon>Bacteria</taxon>
        <taxon>Pseudomonadati</taxon>
        <taxon>Pseudomonadota</taxon>
        <taxon>Betaproteobacteria</taxon>
        <taxon>Burkholderiales</taxon>
        <taxon>Tepidimonas</taxon>
    </lineage>
</organism>
<protein>
    <submittedName>
        <fullName evidence="2">Ribonuclease VapC22</fullName>
        <ecNumber evidence="2">3.1.-.-</ecNumber>
    </submittedName>
</protein>
<dbReference type="EC" id="3.1.-.-" evidence="2"/>
<dbReference type="GO" id="GO:0016787">
    <property type="term" value="F:hydrolase activity"/>
    <property type="evidence" value="ECO:0007669"/>
    <property type="project" value="UniProtKB-KW"/>
</dbReference>
<dbReference type="PANTHER" id="PTHR36173:SF1">
    <property type="entry name" value="RIBONUCLEASE VAPC22"/>
    <property type="match status" value="1"/>
</dbReference>
<accession>A0A554X229</accession>
<keyword evidence="3" id="KW-1185">Reference proteome</keyword>
<evidence type="ECO:0000313" key="3">
    <source>
        <dbReference type="Proteomes" id="UP000317763"/>
    </source>
</evidence>
<dbReference type="Proteomes" id="UP000317763">
    <property type="component" value="Unassembled WGS sequence"/>
</dbReference>
<gene>
    <name evidence="2" type="ORF">Ttaiw_02149</name>
</gene>
<dbReference type="OrthoDB" id="9798990at2"/>
<dbReference type="CDD" id="cd09872">
    <property type="entry name" value="PIN_Sll0205-like"/>
    <property type="match status" value="1"/>
</dbReference>
<feature type="domain" description="PIN" evidence="1">
    <location>
        <begin position="2"/>
        <end position="124"/>
    </location>
</feature>
<dbReference type="EMBL" id="VJOM01000029">
    <property type="protein sequence ID" value="TSE29816.1"/>
    <property type="molecule type" value="Genomic_DNA"/>
</dbReference>
<dbReference type="AlphaFoldDB" id="A0A554X229"/>
<comment type="caution">
    <text evidence="2">The sequence shown here is derived from an EMBL/GenBank/DDBJ whole genome shotgun (WGS) entry which is preliminary data.</text>
</comment>
<dbReference type="InterPro" id="IPR029060">
    <property type="entry name" value="PIN-like_dom_sf"/>
</dbReference>
<dbReference type="InterPro" id="IPR002716">
    <property type="entry name" value="PIN_dom"/>
</dbReference>
<dbReference type="InterPro" id="IPR052919">
    <property type="entry name" value="TA_system_RNase"/>
</dbReference>
<dbReference type="SUPFAM" id="SSF88723">
    <property type="entry name" value="PIN domain-like"/>
    <property type="match status" value="1"/>
</dbReference>
<dbReference type="RefSeq" id="WP_043702040.1">
    <property type="nucleotide sequence ID" value="NZ_CP083911.1"/>
</dbReference>
<name>A0A554X229_9BURK</name>
<reference evidence="2 3" key="1">
    <citation type="submission" date="2019-07" db="EMBL/GenBank/DDBJ databases">
        <title>Tepidimonas taiwanensis I1-1 draft genome.</title>
        <authorList>
            <person name="Da Costa M.S."/>
            <person name="Froufe H.J.C."/>
            <person name="Egas C."/>
            <person name="Albuquerque L."/>
        </authorList>
    </citation>
    <scope>NUCLEOTIDE SEQUENCE [LARGE SCALE GENOMIC DNA]</scope>
    <source>
        <strain evidence="2 3">I1-1</strain>
    </source>
</reference>
<proteinExistence type="predicted"/>
<evidence type="ECO:0000259" key="1">
    <source>
        <dbReference type="Pfam" id="PF01850"/>
    </source>
</evidence>
<dbReference type="Pfam" id="PF01850">
    <property type="entry name" value="PIN"/>
    <property type="match status" value="1"/>
</dbReference>